<dbReference type="SUPFAM" id="SSF53649">
    <property type="entry name" value="Alkaline phosphatase-like"/>
    <property type="match status" value="1"/>
</dbReference>
<comment type="cofactor">
    <cofactor evidence="3">
        <name>Mg(2+)</name>
        <dbReference type="ChEBI" id="CHEBI:18420"/>
    </cofactor>
    <text evidence="3">Binds 1 Mg(2+) ion.</text>
</comment>
<proteinExistence type="inferred from homology"/>
<keyword evidence="6" id="KW-1185">Reference proteome</keyword>
<dbReference type="Gene3D" id="3.40.720.10">
    <property type="entry name" value="Alkaline Phosphatase, subunit A"/>
    <property type="match status" value="1"/>
</dbReference>
<keyword evidence="3" id="KW-0862">Zinc</keyword>
<dbReference type="CDD" id="cd16012">
    <property type="entry name" value="ALP"/>
    <property type="match status" value="1"/>
</dbReference>
<comment type="similarity">
    <text evidence="4">Belongs to the alkaline phosphatase family.</text>
</comment>
<organism evidence="5 6">
    <name type="scientific">Porphyromonas endodontalis (strain ATCC 35406 / DSM 24491 / JCM 8526 / CCUG 16442 / BCRC 14492 / NCTC 13058 / HG 370)</name>
    <name type="common">Bacteroides endodontalis</name>
    <dbReference type="NCBI Taxonomy" id="553175"/>
    <lineage>
        <taxon>Bacteria</taxon>
        <taxon>Pseudomonadati</taxon>
        <taxon>Bacteroidota</taxon>
        <taxon>Bacteroidia</taxon>
        <taxon>Bacteroidales</taxon>
        <taxon>Porphyromonadaceae</taxon>
        <taxon>Porphyromonas</taxon>
    </lineage>
</organism>
<evidence type="ECO:0000313" key="6">
    <source>
        <dbReference type="Proteomes" id="UP000004295"/>
    </source>
</evidence>
<evidence type="ECO:0000256" key="2">
    <source>
        <dbReference type="PIRSR" id="PIRSR601952-1"/>
    </source>
</evidence>
<dbReference type="RefSeq" id="WP_004333851.1">
    <property type="nucleotide sequence ID" value="NZ_ACNN01000020.1"/>
</dbReference>
<dbReference type="STRING" id="553175.POREN0001_0381"/>
<feature type="active site" description="Phosphoserine intermediate" evidence="2">
    <location>
        <position position="85"/>
    </location>
</feature>
<feature type="binding site" evidence="3">
    <location>
        <position position="151"/>
    </location>
    <ligand>
        <name>Mg(2+)</name>
        <dbReference type="ChEBI" id="CHEBI:18420"/>
    </ligand>
</feature>
<name>C3JAY9_POREA</name>
<keyword evidence="3" id="KW-0479">Metal-binding</keyword>
<evidence type="ECO:0000256" key="1">
    <source>
        <dbReference type="ARBA" id="ARBA00022553"/>
    </source>
</evidence>
<dbReference type="EMBL" id="ACNN01000020">
    <property type="protein sequence ID" value="EEN82852.1"/>
    <property type="molecule type" value="Genomic_DNA"/>
</dbReference>
<protein>
    <submittedName>
        <fullName evidence="5">Alkaline phosphatase family protein</fullName>
    </submittedName>
</protein>
<gene>
    <name evidence="5" type="ORF">POREN0001_0381</name>
</gene>
<keyword evidence="3" id="KW-0460">Magnesium</keyword>
<dbReference type="Gene3D" id="1.10.60.40">
    <property type="match status" value="1"/>
</dbReference>
<feature type="binding site" evidence="3">
    <location>
        <position position="39"/>
    </location>
    <ligand>
        <name>Zn(2+)</name>
        <dbReference type="ChEBI" id="CHEBI:29105"/>
        <label>2</label>
    </ligand>
</feature>
<feature type="binding site" evidence="3">
    <location>
        <position position="153"/>
    </location>
    <ligand>
        <name>Mg(2+)</name>
        <dbReference type="ChEBI" id="CHEBI:18420"/>
    </ligand>
</feature>
<dbReference type="GO" id="GO:0004035">
    <property type="term" value="F:alkaline phosphatase activity"/>
    <property type="evidence" value="ECO:0007669"/>
    <property type="project" value="TreeGrafter"/>
</dbReference>
<dbReference type="PANTHER" id="PTHR11596">
    <property type="entry name" value="ALKALINE PHOSPHATASE"/>
    <property type="match status" value="1"/>
</dbReference>
<dbReference type="Pfam" id="PF00245">
    <property type="entry name" value="Alk_phosphatase"/>
    <property type="match status" value="1"/>
</dbReference>
<feature type="binding site" evidence="3">
    <location>
        <position position="268"/>
    </location>
    <ligand>
        <name>Mg(2+)</name>
        <dbReference type="ChEBI" id="CHEBI:18420"/>
    </ligand>
</feature>
<dbReference type="SMART" id="SM00098">
    <property type="entry name" value="alkPPc"/>
    <property type="match status" value="1"/>
</dbReference>
<accession>C3JAY9</accession>
<feature type="binding site" evidence="3">
    <location>
        <position position="39"/>
    </location>
    <ligand>
        <name>Mg(2+)</name>
        <dbReference type="ChEBI" id="CHEBI:18420"/>
    </ligand>
</feature>
<feature type="binding site" evidence="3">
    <location>
        <position position="315"/>
    </location>
    <ligand>
        <name>Zn(2+)</name>
        <dbReference type="ChEBI" id="CHEBI:29105"/>
        <label>2</label>
    </ligand>
</feature>
<comment type="cofactor">
    <cofactor evidence="3">
        <name>Zn(2+)</name>
        <dbReference type="ChEBI" id="CHEBI:29105"/>
    </cofactor>
    <text evidence="3">Binds 2 Zn(2+) ions.</text>
</comment>
<dbReference type="AlphaFoldDB" id="C3JAY9"/>
<feature type="binding site" evidence="3">
    <location>
        <position position="316"/>
    </location>
    <ligand>
        <name>Zn(2+)</name>
        <dbReference type="ChEBI" id="CHEBI:29105"/>
        <label>2</label>
    </ligand>
</feature>
<keyword evidence="1" id="KW-0597">Phosphoprotein</keyword>
<evidence type="ECO:0000313" key="5">
    <source>
        <dbReference type="EMBL" id="EEN82852.1"/>
    </source>
</evidence>
<dbReference type="InterPro" id="IPR017850">
    <property type="entry name" value="Alkaline_phosphatase_core_sf"/>
</dbReference>
<dbReference type="GO" id="GO:0046872">
    <property type="term" value="F:metal ion binding"/>
    <property type="evidence" value="ECO:0007669"/>
    <property type="project" value="UniProtKB-KW"/>
</dbReference>
<dbReference type="Proteomes" id="UP000004295">
    <property type="component" value="Unassembled WGS sequence"/>
</dbReference>
<dbReference type="InterPro" id="IPR001952">
    <property type="entry name" value="Alkaline_phosphatase"/>
</dbReference>
<dbReference type="GeneID" id="93365362"/>
<dbReference type="PRINTS" id="PR00113">
    <property type="entry name" value="ALKPHPHTASE"/>
</dbReference>
<evidence type="ECO:0000256" key="3">
    <source>
        <dbReference type="PIRSR" id="PIRSR601952-2"/>
    </source>
</evidence>
<sequence length="570" mass="63470">MIRKKILLLVLFALSFGTLWGQLPTTVKPVRNIIVMIPDGTSLPALSLARWYQRYQHPNKLHLHLDSILCGTVLTYCSDAPIGDSAPTTSCYMTGIPSQSGFIATYPVSTDHDLQPLDPKLAYQPLATLLEAGKWKLGKRTGLVVTCEFTHATPADCSAHSYNRKKYDWIAPQIVNLPVDVVIGGGNKIITPALQQSLKEQGIPYFANDLKSMRTFQGKQMWALFGEYDMPYDLDRNPYKIPSLAESCEKAISLLNDPEGEGFFLMVEGSKVDWAAHANDPVGIASEMLAFDKAVGVALDFARRDGNTAIVIMPDHGNSGLSIGLQRLRHADKQGPEVLFGQLTDIKRTAAGLAKLLNEAPNDQARELFHHYAAIDLSDEELDALYQCEEYEHSPIPLEQRKGSSAQTGLYNGSLSAVVILIYQQHMPFGFTTHSHTGEEVFLAAYHPQDTRPMGMILNTEINEYLCRLWGLEGQLPLITQEAYTPHKQLFEGYDCHIVGTEGEIPNYLEVSLAKSKKLRIYPFSPKMAIGTDKDFKRGKEKLLKAPNNAVWVDKTQTFYLNKTVLDLIL</sequence>
<comment type="caution">
    <text evidence="5">The sequence shown here is derived from an EMBL/GenBank/DDBJ whole genome shotgun (WGS) entry which is preliminary data.</text>
</comment>
<feature type="binding site" evidence="3">
    <location>
        <position position="273"/>
    </location>
    <ligand>
        <name>Zn(2+)</name>
        <dbReference type="ChEBI" id="CHEBI:29105"/>
        <label>2</label>
    </ligand>
</feature>
<feature type="binding site" evidence="3">
    <location>
        <position position="436"/>
    </location>
    <ligand>
        <name>Zn(2+)</name>
        <dbReference type="ChEBI" id="CHEBI:29105"/>
        <label>2</label>
    </ligand>
</feature>
<evidence type="ECO:0000256" key="4">
    <source>
        <dbReference type="RuleBase" id="RU003946"/>
    </source>
</evidence>
<dbReference type="eggNOG" id="COG1785">
    <property type="taxonomic scope" value="Bacteria"/>
</dbReference>
<reference evidence="5 6" key="1">
    <citation type="submission" date="2009-04" db="EMBL/GenBank/DDBJ databases">
        <authorList>
            <person name="Sebastian Y."/>
            <person name="Madupu R."/>
            <person name="Durkin A.S."/>
            <person name="Torralba M."/>
            <person name="Methe B."/>
            <person name="Sutton G.G."/>
            <person name="Strausberg R.L."/>
            <person name="Nelson K.E."/>
        </authorList>
    </citation>
    <scope>NUCLEOTIDE SEQUENCE [LARGE SCALE GENOMIC DNA]</scope>
    <source>
        <strain evidence="6">ATCC 35406 / DSM 24491 / JCM 8526 / CCUG 16442 / BCRC 14492 / NCTC 13058 / HG 370</strain>
    </source>
</reference>
<dbReference type="PANTHER" id="PTHR11596:SF5">
    <property type="entry name" value="ALKALINE PHOSPHATASE"/>
    <property type="match status" value="1"/>
</dbReference>
<feature type="binding site" evidence="3">
    <location>
        <position position="277"/>
    </location>
    <ligand>
        <name>Zn(2+)</name>
        <dbReference type="ChEBI" id="CHEBI:29105"/>
        <label>2</label>
    </ligand>
</feature>